<dbReference type="GO" id="GO:0008270">
    <property type="term" value="F:zinc ion binding"/>
    <property type="evidence" value="ECO:0007669"/>
    <property type="project" value="UniProtKB-KW"/>
</dbReference>
<dbReference type="FunFam" id="3.40.1360.10:FF:000002">
    <property type="entry name" value="DNA primase"/>
    <property type="match status" value="1"/>
</dbReference>
<keyword evidence="9" id="KW-0862">Zinc</keyword>
<evidence type="ECO:0000256" key="4">
    <source>
        <dbReference type="ARBA" id="ARBA00022679"/>
    </source>
</evidence>
<dbReference type="PROSITE" id="PS50880">
    <property type="entry name" value="TOPRIM"/>
    <property type="match status" value="1"/>
</dbReference>
<evidence type="ECO:0000313" key="15">
    <source>
        <dbReference type="EMBL" id="QNT77269.1"/>
    </source>
</evidence>
<dbReference type="InterPro" id="IPR034151">
    <property type="entry name" value="TOPRIM_DnaG_bac"/>
</dbReference>
<dbReference type="SMART" id="SM00400">
    <property type="entry name" value="ZnF_CHCC"/>
    <property type="match status" value="1"/>
</dbReference>
<evidence type="ECO:0000256" key="10">
    <source>
        <dbReference type="ARBA" id="ARBA00022842"/>
    </source>
</evidence>
<comment type="caution">
    <text evidence="13">Lacks conserved residue(s) required for the propagation of feature annotation.</text>
</comment>
<dbReference type="GO" id="GO:0003677">
    <property type="term" value="F:DNA binding"/>
    <property type="evidence" value="ECO:0007669"/>
    <property type="project" value="UniProtKB-KW"/>
</dbReference>
<keyword evidence="12 13" id="KW-0804">Transcription</keyword>
<feature type="domain" description="Toprim" evidence="14">
    <location>
        <begin position="265"/>
        <end position="347"/>
    </location>
</feature>
<keyword evidence="16" id="KW-1185">Reference proteome</keyword>
<name>A0A7H1NNA9_9PROT</name>
<evidence type="ECO:0000256" key="7">
    <source>
        <dbReference type="ARBA" id="ARBA00022723"/>
    </source>
</evidence>
<keyword evidence="4 13" id="KW-0808">Transferase</keyword>
<comment type="similarity">
    <text evidence="13">Belongs to the DnaG primase family.</text>
</comment>
<comment type="catalytic activity">
    <reaction evidence="13">
        <text>ssDNA + n NTP = ssDNA/pppN(pN)n-1 hybrid + (n-1) diphosphate.</text>
        <dbReference type="EC" id="2.7.7.101"/>
    </reaction>
</comment>
<dbReference type="InterPro" id="IPR013264">
    <property type="entry name" value="DNAG_N"/>
</dbReference>
<keyword evidence="8" id="KW-0863">Zinc-finger</keyword>
<evidence type="ECO:0000256" key="3">
    <source>
        <dbReference type="ARBA" id="ARBA00022515"/>
    </source>
</evidence>
<dbReference type="InterPro" id="IPR037068">
    <property type="entry name" value="DNA_primase_core_N_sf"/>
</dbReference>
<dbReference type="FunFam" id="3.90.580.10:FF:000001">
    <property type="entry name" value="DNA primase"/>
    <property type="match status" value="1"/>
</dbReference>
<dbReference type="EMBL" id="CP060244">
    <property type="protein sequence ID" value="QNT77269.1"/>
    <property type="molecule type" value="Genomic_DNA"/>
</dbReference>
<dbReference type="InterPro" id="IPR006171">
    <property type="entry name" value="TOPRIM_dom"/>
</dbReference>
<dbReference type="SUPFAM" id="SSF56731">
    <property type="entry name" value="DNA primase core"/>
    <property type="match status" value="1"/>
</dbReference>
<dbReference type="Pfam" id="PF08275">
    <property type="entry name" value="DNAG_N"/>
    <property type="match status" value="1"/>
</dbReference>
<proteinExistence type="inferred from homology"/>
<dbReference type="Gene3D" id="3.90.580.10">
    <property type="entry name" value="Zinc finger, CHC2-type domain"/>
    <property type="match status" value="1"/>
</dbReference>
<evidence type="ECO:0000256" key="13">
    <source>
        <dbReference type="HAMAP-Rule" id="MF_00974"/>
    </source>
</evidence>
<dbReference type="InterPro" id="IPR002694">
    <property type="entry name" value="Znf_CHC2"/>
</dbReference>
<dbReference type="GO" id="GO:0000428">
    <property type="term" value="C:DNA-directed RNA polymerase complex"/>
    <property type="evidence" value="ECO:0007669"/>
    <property type="project" value="UniProtKB-KW"/>
</dbReference>
<evidence type="ECO:0000256" key="1">
    <source>
        <dbReference type="ARBA" id="ARBA00001947"/>
    </source>
</evidence>
<keyword evidence="5 13" id="KW-0548">Nucleotidyltransferase</keyword>
<dbReference type="NCBIfam" id="TIGR01391">
    <property type="entry name" value="dnaG"/>
    <property type="match status" value="1"/>
</dbReference>
<evidence type="ECO:0000256" key="6">
    <source>
        <dbReference type="ARBA" id="ARBA00022705"/>
    </source>
</evidence>
<dbReference type="InterPro" id="IPR050219">
    <property type="entry name" value="DnaG_primase"/>
</dbReference>
<evidence type="ECO:0000256" key="11">
    <source>
        <dbReference type="ARBA" id="ARBA00023125"/>
    </source>
</evidence>
<gene>
    <name evidence="13 15" type="primary">dnaG</name>
    <name evidence="15" type="ORF">JGUZn3_00020</name>
</gene>
<dbReference type="Gene3D" id="3.40.1360.10">
    <property type="match status" value="1"/>
</dbReference>
<comment type="subunit">
    <text evidence="13">Monomer. Interacts with DnaB.</text>
</comment>
<dbReference type="Pfam" id="PF01807">
    <property type="entry name" value="Zn_ribbon_DnaG"/>
    <property type="match status" value="1"/>
</dbReference>
<dbReference type="RefSeq" id="WP_203413771.1">
    <property type="nucleotide sequence ID" value="NZ_CP060244.1"/>
</dbReference>
<dbReference type="GO" id="GO:0006269">
    <property type="term" value="P:DNA replication, synthesis of primer"/>
    <property type="evidence" value="ECO:0007669"/>
    <property type="project" value="UniProtKB-UniRule"/>
</dbReference>
<keyword evidence="7" id="KW-0479">Metal-binding</keyword>
<dbReference type="PANTHER" id="PTHR30313">
    <property type="entry name" value="DNA PRIMASE"/>
    <property type="match status" value="1"/>
</dbReference>
<dbReference type="Proteomes" id="UP000516349">
    <property type="component" value="Chromosome"/>
</dbReference>
<accession>A0A7H1NNA9</accession>
<dbReference type="GO" id="GO:0005737">
    <property type="term" value="C:cytoplasm"/>
    <property type="evidence" value="ECO:0007669"/>
    <property type="project" value="TreeGrafter"/>
</dbReference>
<dbReference type="PANTHER" id="PTHR30313:SF2">
    <property type="entry name" value="DNA PRIMASE"/>
    <property type="match status" value="1"/>
</dbReference>
<dbReference type="HAMAP" id="MF_00974">
    <property type="entry name" value="DNA_primase_DnaG"/>
    <property type="match status" value="1"/>
</dbReference>
<evidence type="ECO:0000256" key="12">
    <source>
        <dbReference type="ARBA" id="ARBA00023163"/>
    </source>
</evidence>
<dbReference type="SUPFAM" id="SSF57783">
    <property type="entry name" value="Zinc beta-ribbon"/>
    <property type="match status" value="1"/>
</dbReference>
<reference evidence="15 16" key="1">
    <citation type="submission" date="2020-08" db="EMBL/GenBank/DDBJ databases">
        <title>Complete genome sequence of Entomobacter blattae G55GP.</title>
        <authorList>
            <person name="Poehlein A."/>
            <person name="Guzman J."/>
            <person name="Daniel R."/>
            <person name="Vilcinskas A."/>
        </authorList>
    </citation>
    <scope>NUCLEOTIDE SEQUENCE [LARGE SCALE GENOMIC DNA]</scope>
    <source>
        <strain evidence="15 16">G55GP</strain>
    </source>
</reference>
<dbReference type="InterPro" id="IPR030846">
    <property type="entry name" value="DnaG_bac"/>
</dbReference>
<comment type="cofactor">
    <cofactor evidence="1">
        <name>Zn(2+)</name>
        <dbReference type="ChEBI" id="CHEBI:29105"/>
    </cofactor>
</comment>
<keyword evidence="11 13" id="KW-0238">DNA-binding</keyword>
<comment type="function">
    <text evidence="13">RNA polymerase that catalyzes the synthesis of short RNA molecules used as primers for DNA polymerase during DNA replication.</text>
</comment>
<keyword evidence="2 13" id="KW-0240">DNA-directed RNA polymerase</keyword>
<dbReference type="CDD" id="cd03364">
    <property type="entry name" value="TOPRIM_DnaG_primases"/>
    <property type="match status" value="1"/>
</dbReference>
<protein>
    <recommendedName>
        <fullName evidence="13">DNA primase</fullName>
        <ecNumber evidence="13">2.7.7.101</ecNumber>
    </recommendedName>
</protein>
<dbReference type="KEGG" id="ebla:JGUZn3_00020"/>
<dbReference type="Pfam" id="PF13662">
    <property type="entry name" value="Toprim_4"/>
    <property type="match status" value="1"/>
</dbReference>
<evidence type="ECO:0000256" key="5">
    <source>
        <dbReference type="ARBA" id="ARBA00022695"/>
    </source>
</evidence>
<evidence type="ECO:0000256" key="2">
    <source>
        <dbReference type="ARBA" id="ARBA00022478"/>
    </source>
</evidence>
<dbReference type="AlphaFoldDB" id="A0A7H1NNA9"/>
<dbReference type="InterPro" id="IPR036977">
    <property type="entry name" value="DNA_primase_Znf_CHC2"/>
</dbReference>
<dbReference type="GO" id="GO:1990077">
    <property type="term" value="C:primosome complex"/>
    <property type="evidence" value="ECO:0007669"/>
    <property type="project" value="UniProtKB-KW"/>
</dbReference>
<dbReference type="SMART" id="SM00493">
    <property type="entry name" value="TOPRIM"/>
    <property type="match status" value="1"/>
</dbReference>
<keyword evidence="10" id="KW-0460">Magnesium</keyword>
<evidence type="ECO:0000313" key="16">
    <source>
        <dbReference type="Proteomes" id="UP000516349"/>
    </source>
</evidence>
<keyword evidence="3 13" id="KW-0639">Primosome</keyword>
<keyword evidence="6 13" id="KW-0235">DNA replication</keyword>
<evidence type="ECO:0000259" key="14">
    <source>
        <dbReference type="PROSITE" id="PS50880"/>
    </source>
</evidence>
<dbReference type="GO" id="GO:0003899">
    <property type="term" value="F:DNA-directed RNA polymerase activity"/>
    <property type="evidence" value="ECO:0007669"/>
    <property type="project" value="UniProtKB-UniRule"/>
</dbReference>
<evidence type="ECO:0000256" key="9">
    <source>
        <dbReference type="ARBA" id="ARBA00022833"/>
    </source>
</evidence>
<organism evidence="15 16">
    <name type="scientific">Entomobacter blattae</name>
    <dbReference type="NCBI Taxonomy" id="2762277"/>
    <lineage>
        <taxon>Bacteria</taxon>
        <taxon>Pseudomonadati</taxon>
        <taxon>Pseudomonadota</taxon>
        <taxon>Alphaproteobacteria</taxon>
        <taxon>Acetobacterales</taxon>
        <taxon>Acetobacteraceae</taxon>
        <taxon>Entomobacter</taxon>
    </lineage>
</organism>
<dbReference type="EC" id="2.7.7.101" evidence="13"/>
<dbReference type="InterPro" id="IPR006295">
    <property type="entry name" value="DNA_primase_DnaG"/>
</dbReference>
<dbReference type="Gene3D" id="3.90.980.10">
    <property type="entry name" value="DNA primase, catalytic core, N-terminal domain"/>
    <property type="match status" value="1"/>
</dbReference>
<sequence>MAFDPAFLEELRQRLPLASVIGKKTKLVRSGRNWKACCPFHGEKTPSFYVYEDHFHCYGCGAHGDVISFVMQSEGRNFAESVESLAAQAGLKVPQLSPASEQKSKEKKDAIAVLEAASHFFQRQLFEENGRSAREYLAKRGVTIESTKLFGLGWSPKGSHLADFLKAEGFTSDSMQKSGLFRQDEATGELKGFFFNRLMFPIVDRSFRPLSFGGRLLGEGQPKYLNGPETEIFSKRTVLFGLAQAGRARKNAHLAQNTVNQNIVNEVMVVEGYMDVISLHQAGFVQVVAPLGTALTIEQFEQLWRLTSVPVLCFDGDAAGRKAALRAVETALPYLTAEQSLRLCLLPEGEDPDSLVGQYGQSGLLQVLEQAQSLAESMFLLLKGGVSAQSSPEEKARLKKAIGEFSSRIHDKTLSSAYFQTLNGYYYDLMRAPSYARTQAYRSERRSVQQGRKGYQNRVTQIGSKSLFPSVAPRMPLPPESQVQLNRKQLLIALVVLYPEILNDVEEALCRLDIPPALEKIRKAVLGFLVDSHSQQRGQQKAGQGEVCLPREALLQVLKQGEGYQEWEALDRTVEGVLPKELEVTNAVAWWWHFYGLLSRSALEEELEKAKKAFITNPDSEHQNALIRRASALRELGDEELNG</sequence>
<evidence type="ECO:0000256" key="8">
    <source>
        <dbReference type="ARBA" id="ARBA00022771"/>
    </source>
</evidence>